<organism evidence="2 3">
    <name type="scientific">Trichonephila inaurata madagascariensis</name>
    <dbReference type="NCBI Taxonomy" id="2747483"/>
    <lineage>
        <taxon>Eukaryota</taxon>
        <taxon>Metazoa</taxon>
        <taxon>Ecdysozoa</taxon>
        <taxon>Arthropoda</taxon>
        <taxon>Chelicerata</taxon>
        <taxon>Arachnida</taxon>
        <taxon>Araneae</taxon>
        <taxon>Araneomorphae</taxon>
        <taxon>Entelegynae</taxon>
        <taxon>Araneoidea</taxon>
        <taxon>Nephilidae</taxon>
        <taxon>Trichonephila</taxon>
        <taxon>Trichonephila inaurata</taxon>
    </lineage>
</organism>
<dbReference type="EMBL" id="BMAV01010628">
    <property type="protein sequence ID" value="GFY55904.1"/>
    <property type="molecule type" value="Genomic_DNA"/>
</dbReference>
<accession>A0A8X6XNX5</accession>
<evidence type="ECO:0000313" key="2">
    <source>
        <dbReference type="EMBL" id="GFY55904.1"/>
    </source>
</evidence>
<dbReference type="Proteomes" id="UP000886998">
    <property type="component" value="Unassembled WGS sequence"/>
</dbReference>
<comment type="caution">
    <text evidence="2">The sequence shown here is derived from an EMBL/GenBank/DDBJ whole genome shotgun (WGS) entry which is preliminary data.</text>
</comment>
<sequence>MRSPQGCPRTGFGLSATEKIDHPMIRNRPPSNRSCALILPERLNFPLEDKVHSPIPPIKSIIQTDPHPWDPPIQIALLSSRSRIDMRGAHTFRENRPLAN</sequence>
<dbReference type="AlphaFoldDB" id="A0A8X6XNX5"/>
<reference evidence="2" key="1">
    <citation type="submission" date="2020-08" db="EMBL/GenBank/DDBJ databases">
        <title>Multicomponent nature underlies the extraordinary mechanical properties of spider dragline silk.</title>
        <authorList>
            <person name="Kono N."/>
            <person name="Nakamura H."/>
            <person name="Mori M."/>
            <person name="Yoshida Y."/>
            <person name="Ohtoshi R."/>
            <person name="Malay A.D."/>
            <person name="Moran D.A.P."/>
            <person name="Tomita M."/>
            <person name="Numata K."/>
            <person name="Arakawa K."/>
        </authorList>
    </citation>
    <scope>NUCLEOTIDE SEQUENCE</scope>
</reference>
<proteinExistence type="predicted"/>
<evidence type="ECO:0000256" key="1">
    <source>
        <dbReference type="SAM" id="MobiDB-lite"/>
    </source>
</evidence>
<feature type="region of interest" description="Disordered" evidence="1">
    <location>
        <begin position="1"/>
        <end position="30"/>
    </location>
</feature>
<gene>
    <name evidence="2" type="ORF">TNIN_345291</name>
</gene>
<name>A0A8X6XNX5_9ARAC</name>
<keyword evidence="3" id="KW-1185">Reference proteome</keyword>
<protein>
    <submittedName>
        <fullName evidence="2">Uncharacterized protein</fullName>
    </submittedName>
</protein>
<evidence type="ECO:0000313" key="3">
    <source>
        <dbReference type="Proteomes" id="UP000886998"/>
    </source>
</evidence>